<evidence type="ECO:0000259" key="3">
    <source>
        <dbReference type="PROSITE" id="PS50894"/>
    </source>
</evidence>
<sequence length="120" mass="13200">MTKTLNPQVLIDLIGDDFATAKKFYTDFLIQSKSSCANIKAAYQAGQFQALKDEAHYLKTSAKAVGAEVLAEHLQALEYSALDHNASACAENIKAIHHEIGSEFVRELKTYLSSHSNLLN</sequence>
<dbReference type="GO" id="GO:0000160">
    <property type="term" value="P:phosphorelay signal transduction system"/>
    <property type="evidence" value="ECO:0007669"/>
    <property type="project" value="UniProtKB-KW"/>
</dbReference>
<evidence type="ECO:0000313" key="4">
    <source>
        <dbReference type="EMBL" id="PCK31198.1"/>
    </source>
</evidence>
<reference evidence="5" key="1">
    <citation type="journal article" date="2019" name="Genome Announc.">
        <title>Draft Genome Sequence of Pseudoalteromonas piscicida Strain 36Y ROTHPW, an Hypersaline Seawater Isolate from the South Coast of Sonora, Mexico.</title>
        <authorList>
            <person name="Sanchez-Diaz R."/>
            <person name="Molina-Garza Z.J."/>
            <person name="Cruz-Suarez L.E."/>
            <person name="Selvin J."/>
            <person name="Kiran G.S."/>
            <person name="Ibarra-Gamez J.C."/>
            <person name="Gomez-Gil B."/>
            <person name="Galaviz-Silva L."/>
        </authorList>
    </citation>
    <scope>NUCLEOTIDE SEQUENCE [LARGE SCALE GENOMIC DNA]</scope>
    <source>
        <strain evidence="5">36Y_RITHPW</strain>
    </source>
</reference>
<keyword evidence="4" id="KW-0808">Transferase</keyword>
<keyword evidence="2" id="KW-0597">Phosphoprotein</keyword>
<evidence type="ECO:0000313" key="5">
    <source>
        <dbReference type="Proteomes" id="UP000228621"/>
    </source>
</evidence>
<dbReference type="EMBL" id="NKHF01000062">
    <property type="protein sequence ID" value="PCK31198.1"/>
    <property type="molecule type" value="Genomic_DNA"/>
</dbReference>
<dbReference type="Pfam" id="PF01627">
    <property type="entry name" value="Hpt"/>
    <property type="match status" value="1"/>
</dbReference>
<evidence type="ECO:0000256" key="1">
    <source>
        <dbReference type="ARBA" id="ARBA00023012"/>
    </source>
</evidence>
<keyword evidence="4" id="KW-0418">Kinase</keyword>
<feature type="modified residue" description="Phosphohistidine" evidence="2">
    <location>
        <position position="56"/>
    </location>
</feature>
<keyword evidence="1" id="KW-0902">Two-component regulatory system</keyword>
<dbReference type="SUPFAM" id="SSF47226">
    <property type="entry name" value="Histidine-containing phosphotransfer domain, HPT domain"/>
    <property type="match status" value="1"/>
</dbReference>
<dbReference type="GO" id="GO:0004672">
    <property type="term" value="F:protein kinase activity"/>
    <property type="evidence" value="ECO:0007669"/>
    <property type="project" value="UniProtKB-ARBA"/>
</dbReference>
<keyword evidence="5" id="KW-1185">Reference proteome</keyword>
<comment type="caution">
    <text evidence="4">The sequence shown here is derived from an EMBL/GenBank/DDBJ whole genome shotgun (WGS) entry which is preliminary data.</text>
</comment>
<name>A0A2A5JP52_PSEO7</name>
<dbReference type="InterPro" id="IPR008207">
    <property type="entry name" value="Sig_transdc_His_kin_Hpt_dom"/>
</dbReference>
<dbReference type="Gene3D" id="1.20.120.160">
    <property type="entry name" value="HPT domain"/>
    <property type="match status" value="1"/>
</dbReference>
<dbReference type="Proteomes" id="UP000228621">
    <property type="component" value="Unassembled WGS sequence"/>
</dbReference>
<protein>
    <submittedName>
        <fullName evidence="4">Histidine kinase</fullName>
    </submittedName>
</protein>
<gene>
    <name evidence="4" type="ORF">CEX98_14165</name>
</gene>
<evidence type="ECO:0000256" key="2">
    <source>
        <dbReference type="PROSITE-ProRule" id="PRU00110"/>
    </source>
</evidence>
<dbReference type="RefSeq" id="WP_099642715.1">
    <property type="nucleotide sequence ID" value="NZ_NKHF01000062.1"/>
</dbReference>
<proteinExistence type="predicted"/>
<accession>A0A2A5JP52</accession>
<organism evidence="4 5">
    <name type="scientific">Pseudoalteromonas piscicida</name>
    <dbReference type="NCBI Taxonomy" id="43662"/>
    <lineage>
        <taxon>Bacteria</taxon>
        <taxon>Pseudomonadati</taxon>
        <taxon>Pseudomonadota</taxon>
        <taxon>Gammaproteobacteria</taxon>
        <taxon>Alteromonadales</taxon>
        <taxon>Pseudoalteromonadaceae</taxon>
        <taxon>Pseudoalteromonas</taxon>
    </lineage>
</organism>
<dbReference type="PROSITE" id="PS50894">
    <property type="entry name" value="HPT"/>
    <property type="match status" value="1"/>
</dbReference>
<dbReference type="AlphaFoldDB" id="A0A2A5JP52"/>
<dbReference type="OrthoDB" id="6307719at2"/>
<feature type="domain" description="HPt" evidence="3">
    <location>
        <begin position="17"/>
        <end position="120"/>
    </location>
</feature>
<dbReference type="InterPro" id="IPR036641">
    <property type="entry name" value="HPT_dom_sf"/>
</dbReference>